<keyword evidence="1" id="KW-0378">Hydrolase</keyword>
<gene>
    <name evidence="4" type="ORF">ACFOW6_09205</name>
</gene>
<dbReference type="Pfam" id="PF07364">
    <property type="entry name" value="DUF1485"/>
    <property type="match status" value="1"/>
</dbReference>
<keyword evidence="1" id="KW-0482">Metalloprotease</keyword>
<protein>
    <recommendedName>
        <fullName evidence="1">Microcystinase C</fullName>
        <shortName evidence="1">MlrC</shortName>
    </recommendedName>
</protein>
<dbReference type="RefSeq" id="WP_382422040.1">
    <property type="nucleotide sequence ID" value="NZ_JBHSCW010000003.1"/>
</dbReference>
<dbReference type="PIRSF" id="PIRSF012702">
    <property type="entry name" value="UCP012702"/>
    <property type="match status" value="1"/>
</dbReference>
<comment type="cofactor">
    <cofactor evidence="1">
        <name>Zn(2+)</name>
        <dbReference type="ChEBI" id="CHEBI:29105"/>
    </cofactor>
    <text evidence="1">Binds 1 zinc ion per subunit.</text>
</comment>
<keyword evidence="5" id="KW-1185">Reference proteome</keyword>
<dbReference type="Pfam" id="PF07171">
    <property type="entry name" value="MlrC_C"/>
    <property type="match status" value="1"/>
</dbReference>
<keyword evidence="1" id="KW-0645">Protease</keyword>
<evidence type="ECO:0000259" key="3">
    <source>
        <dbReference type="Pfam" id="PF07364"/>
    </source>
</evidence>
<proteinExistence type="inferred from homology"/>
<sequence>MRLLLAMMKHETNTFSPVPTKLERFARRGNAPLRGAEAVAAYRNTGTVLCGYMDEAEEAGAEIEVAIAAEAWPSGPVDDEAYRVMTDTICQAVEKGGWDGILLDLHGAMVTESLEDGEGALVRRVRELAPDTPIAVGLDMHANLYDEIVANSNVVAGYQTYPHIDMYETGRRAGRALLGQIKGEMKPTQAWANNPMLPHVMRQGTDDHPNKEIQARCIEMEKQPAVLSASLFVGFPHADIREAGLSAVVVTDNDPKLAETLRDELLEMAWKAREAFVYHPEPLADSVARAKAIPRDPQKGPVILLDHYDNAASGGTMDTTAVLAEILKQELEDVAVFGIYDPEAVQQAVAAGIGETVTLRIGGKMDMPAIPADNRPLEVTGRIKTISDGRYRNKGPMYAGVAMDMGTAVVLDTGKVDIVVISRHVEPHDINVLLSLGIDPLQKRYVMLKSRIHWRAGLKHIARDIIECAGVGVCTSDYSQLNFSKVRRPVYPLDDISERHAS</sequence>
<evidence type="ECO:0000256" key="1">
    <source>
        <dbReference type="PIRNR" id="PIRNR012702"/>
    </source>
</evidence>
<feature type="domain" description="Microcystin LR degradation protein MlrC N-terminal" evidence="3">
    <location>
        <begin position="2"/>
        <end position="290"/>
    </location>
</feature>
<reference evidence="5" key="1">
    <citation type="journal article" date="2019" name="Int. J. Syst. Evol. Microbiol.">
        <title>The Global Catalogue of Microorganisms (GCM) 10K type strain sequencing project: providing services to taxonomists for standard genome sequencing and annotation.</title>
        <authorList>
            <consortium name="The Broad Institute Genomics Platform"/>
            <consortium name="The Broad Institute Genome Sequencing Center for Infectious Disease"/>
            <person name="Wu L."/>
            <person name="Ma J."/>
        </authorList>
    </citation>
    <scope>NUCLEOTIDE SEQUENCE [LARGE SCALE GENOMIC DNA]</scope>
    <source>
        <strain evidence="5">CECT 8472</strain>
    </source>
</reference>
<keyword evidence="1" id="KW-0479">Metal-binding</keyword>
<accession>A0ABV8ULL0</accession>
<name>A0ABV8ULL0_9PROT</name>
<evidence type="ECO:0000313" key="5">
    <source>
        <dbReference type="Proteomes" id="UP001595799"/>
    </source>
</evidence>
<organism evidence="4 5">
    <name type="scientific">Fodinicurvata halophila</name>
    <dbReference type="NCBI Taxonomy" id="1419723"/>
    <lineage>
        <taxon>Bacteria</taxon>
        <taxon>Pseudomonadati</taxon>
        <taxon>Pseudomonadota</taxon>
        <taxon>Alphaproteobacteria</taxon>
        <taxon>Rhodospirillales</taxon>
        <taxon>Rhodovibrionaceae</taxon>
        <taxon>Fodinicurvata</taxon>
    </lineage>
</organism>
<dbReference type="Proteomes" id="UP001595799">
    <property type="component" value="Unassembled WGS sequence"/>
</dbReference>
<evidence type="ECO:0000259" key="2">
    <source>
        <dbReference type="Pfam" id="PF07171"/>
    </source>
</evidence>
<comment type="similarity">
    <text evidence="1">Belongs to the peptidase M81 family.</text>
</comment>
<feature type="domain" description="Microcystin LR degradation protein MlrC C-terminal" evidence="2">
    <location>
        <begin position="304"/>
        <end position="484"/>
    </location>
</feature>
<dbReference type="InterPro" id="IPR009197">
    <property type="entry name" value="MlrC"/>
</dbReference>
<dbReference type="InterPro" id="IPR010799">
    <property type="entry name" value="MlrC_C"/>
</dbReference>
<dbReference type="EMBL" id="JBHSCW010000003">
    <property type="protein sequence ID" value="MFC4351716.1"/>
    <property type="molecule type" value="Genomic_DNA"/>
</dbReference>
<comment type="function">
    <text evidence="1">Involved in peptidolytic degradation of cyclic heptapeptide hepatotoxin microcystin (MC).</text>
</comment>
<evidence type="ECO:0000313" key="4">
    <source>
        <dbReference type="EMBL" id="MFC4351716.1"/>
    </source>
</evidence>
<comment type="caution">
    <text evidence="4">The sequence shown here is derived from an EMBL/GenBank/DDBJ whole genome shotgun (WGS) entry which is preliminary data.</text>
</comment>
<dbReference type="InterPro" id="IPR015995">
    <property type="entry name" value="MlrC_N"/>
</dbReference>